<dbReference type="RefSeq" id="WP_169494033.1">
    <property type="nucleotide sequence ID" value="NZ_JABBGM010000006.1"/>
</dbReference>
<sequence length="924" mass="96072">MSNNIDPVIFEFQAKVNGYLSDVKRATSVLDQQMGVQEARIRKMETEFRRSSGAIGSHLKTITAGLAGAFTAQGAKQLIDDFTRLQNQLRVAGLEGQNFETVQARLLALGTKYGASVNSLAELYGKSAQSQRELGASQEQLLKLTEATSQALLITGTSTQAASGAILGLGQALASGTVHAEEYNQMLEGGLQPLLTAAAASDRWGGSLGKLRQDVTKGRVSSQELFQAMLDGSKQLDTQASKAVLTLSGSFTALNNQLTVYVGSAASSQGVTGALSSGIQALAQNLDTVIPLLATIATYLGVRWVAGAAAAATSTTALSTATFALQARMAGAATTAEALSFALNGLKLSIVAVGVVALVAGITALTSYTRGAETATGSYAKTQDEAAKITESAASAADKLATAHGKARQEALALARAEAENIKQKLASARASVTLAQAELARARSYQAAQDTAAASAGGTVPGGTAGIMRMTGARAVNTAQTNLSAASGTVKSLEASLARIEGAIKGGAAPAVAAVSPTKTKRIRSGASGPSAAETEQRYGEELARIRQEEIRAQIDLTTDAGKREALAKQLLEAEYAERVAQIENDKSFTAAQKRAQIAALQSLYGTPGTVDGQGRIVAEGRPGLLAQQINRATEQERARVSENQLRLQIDALQAESDATVNRKKRAEIEQRILETQQQIERNRLEEQIASGEISDATRARADLASKQGADQTTSSRQNGSPLEAYLQGLKSDAENINDRVESLVVDELNSVRDGIHNAISKSLGIKDPILGGLIDMLIEQVILKPIAEALSKSGDGGGGGIGGLIASVGSAIFGRASGGSVTGGRMYRVNEGASAGRVEGFIPQGSGTIVPLGRMNQMVGGGGSQRVFHINVDARNSVTPEGFARDLSGMILRQAAAMDAQASVSTLRAVPGRFDQYGRDGY</sequence>
<feature type="domain" description="Tape measure protein N-terminal" evidence="3">
    <location>
        <begin position="75"/>
        <end position="265"/>
    </location>
</feature>
<feature type="compositionally biased region" description="Polar residues" evidence="2">
    <location>
        <begin position="710"/>
        <end position="722"/>
    </location>
</feature>
<dbReference type="Pfam" id="PF20155">
    <property type="entry name" value="TMP_3"/>
    <property type="match status" value="1"/>
</dbReference>
<evidence type="ECO:0000313" key="4">
    <source>
        <dbReference type="EMBL" id="NML94742.1"/>
    </source>
</evidence>
<evidence type="ECO:0000256" key="2">
    <source>
        <dbReference type="SAM" id="MobiDB-lite"/>
    </source>
</evidence>
<evidence type="ECO:0000259" key="3">
    <source>
        <dbReference type="Pfam" id="PF20155"/>
    </source>
</evidence>
<feature type="region of interest" description="Disordered" evidence="2">
    <location>
        <begin position="703"/>
        <end position="723"/>
    </location>
</feature>
<dbReference type="InterPro" id="IPR013491">
    <property type="entry name" value="Tape_meas_N"/>
</dbReference>
<comment type="caution">
    <text evidence="4">The sequence shown here is derived from an EMBL/GenBank/DDBJ whole genome shotgun (WGS) entry which is preliminary data.</text>
</comment>
<name>A0A7Y0BQL3_9SPHN</name>
<accession>A0A7Y0BQL3</accession>
<keyword evidence="5" id="KW-1185">Reference proteome</keyword>
<protein>
    <submittedName>
        <fullName evidence="4">Tape measure protein</fullName>
    </submittedName>
</protein>
<gene>
    <name evidence="4" type="ORF">HHL27_13790</name>
</gene>
<evidence type="ECO:0000313" key="5">
    <source>
        <dbReference type="Proteomes" id="UP000583556"/>
    </source>
</evidence>
<dbReference type="NCBIfam" id="TIGR02675">
    <property type="entry name" value="tape_meas_nterm"/>
    <property type="match status" value="1"/>
</dbReference>
<feature type="coiled-coil region" evidence="1">
    <location>
        <begin position="637"/>
        <end position="687"/>
    </location>
</feature>
<dbReference type="Proteomes" id="UP000583556">
    <property type="component" value="Unassembled WGS sequence"/>
</dbReference>
<proteinExistence type="predicted"/>
<evidence type="ECO:0000256" key="1">
    <source>
        <dbReference type="SAM" id="Coils"/>
    </source>
</evidence>
<dbReference type="AlphaFoldDB" id="A0A7Y0BQL3"/>
<dbReference type="EMBL" id="JABBGM010000006">
    <property type="protein sequence ID" value="NML94742.1"/>
    <property type="molecule type" value="Genomic_DNA"/>
</dbReference>
<feature type="coiled-coil region" evidence="1">
    <location>
        <begin position="412"/>
        <end position="439"/>
    </location>
</feature>
<keyword evidence="1" id="KW-0175">Coiled coil</keyword>
<organism evidence="4 5">
    <name type="scientific">Novosphingobium olei</name>
    <dbReference type="NCBI Taxonomy" id="2728851"/>
    <lineage>
        <taxon>Bacteria</taxon>
        <taxon>Pseudomonadati</taxon>
        <taxon>Pseudomonadota</taxon>
        <taxon>Alphaproteobacteria</taxon>
        <taxon>Sphingomonadales</taxon>
        <taxon>Sphingomonadaceae</taxon>
        <taxon>Novosphingobium</taxon>
    </lineage>
</organism>
<reference evidence="4 5" key="1">
    <citation type="submission" date="2020-04" db="EMBL/GenBank/DDBJ databases">
        <title>Novosphingobium sp. TW-4 isolated from soil.</title>
        <authorList>
            <person name="Dahal R.H."/>
            <person name="Chaudhary D.K."/>
        </authorList>
    </citation>
    <scope>NUCLEOTIDE SEQUENCE [LARGE SCALE GENOMIC DNA]</scope>
    <source>
        <strain evidence="4 5">TW-4</strain>
    </source>
</reference>